<keyword evidence="16" id="KW-1185">Reference proteome</keyword>
<dbReference type="PANTHER" id="PTHR45977">
    <property type="entry name" value="TARGET OF ERK KINASE MPK-1"/>
    <property type="match status" value="1"/>
</dbReference>
<dbReference type="PANTHER" id="PTHR45977:SF4">
    <property type="entry name" value="RING-TYPE DOMAIN-CONTAINING PROTEIN"/>
    <property type="match status" value="1"/>
</dbReference>
<dbReference type="EC" id="2.3.2.27" evidence="3"/>
<dbReference type="GO" id="GO:0006511">
    <property type="term" value="P:ubiquitin-dependent protein catabolic process"/>
    <property type="evidence" value="ECO:0007669"/>
    <property type="project" value="TreeGrafter"/>
</dbReference>
<evidence type="ECO:0000256" key="7">
    <source>
        <dbReference type="ARBA" id="ARBA00022771"/>
    </source>
</evidence>
<protein>
    <recommendedName>
        <fullName evidence="3">RING-type E3 ubiquitin transferase</fullName>
        <ecNumber evidence="3">2.3.2.27</ecNumber>
    </recommendedName>
</protein>
<dbReference type="Gene3D" id="3.30.40.10">
    <property type="entry name" value="Zinc/RING finger domain, C3HC4 (zinc finger)"/>
    <property type="match status" value="1"/>
</dbReference>
<keyword evidence="7 12" id="KW-0863">Zinc-finger</keyword>
<dbReference type="Pfam" id="PF13639">
    <property type="entry name" value="zf-RING_2"/>
    <property type="match status" value="1"/>
</dbReference>
<keyword evidence="4" id="KW-0808">Transferase</keyword>
<sequence length="172" mass="19158">MDPGHIIICIVVIGIGIVLFIAACVCCLTLCASLCTCCSYLNARCRSKRSKRTNNRKQIRYSGFNRLLLHHHSTETQKLAPINAKPTTIKLTRTESTCVICLEPKKEKDIIALCAHKSTCVICLEPVKETDIIALRCAHTFHGSCIRKSLNNKQECPLCRTQLNTSCIENVV</sequence>
<evidence type="ECO:0000256" key="10">
    <source>
        <dbReference type="ARBA" id="ARBA00022989"/>
    </source>
</evidence>
<evidence type="ECO:0000256" key="3">
    <source>
        <dbReference type="ARBA" id="ARBA00012483"/>
    </source>
</evidence>
<evidence type="ECO:0000313" key="15">
    <source>
        <dbReference type="EMBL" id="VDI58092.1"/>
    </source>
</evidence>
<comment type="catalytic activity">
    <reaction evidence="1">
        <text>S-ubiquitinyl-[E2 ubiquitin-conjugating enzyme]-L-cysteine + [acceptor protein]-L-lysine = [E2 ubiquitin-conjugating enzyme]-L-cysteine + N(6)-ubiquitinyl-[acceptor protein]-L-lysine.</text>
        <dbReference type="EC" id="2.3.2.27"/>
    </reaction>
</comment>
<evidence type="ECO:0000313" key="16">
    <source>
        <dbReference type="Proteomes" id="UP000596742"/>
    </source>
</evidence>
<dbReference type="GO" id="GO:0061630">
    <property type="term" value="F:ubiquitin protein ligase activity"/>
    <property type="evidence" value="ECO:0007669"/>
    <property type="project" value="UniProtKB-EC"/>
</dbReference>
<evidence type="ECO:0000256" key="6">
    <source>
        <dbReference type="ARBA" id="ARBA00022723"/>
    </source>
</evidence>
<proteinExistence type="predicted"/>
<dbReference type="InterPro" id="IPR001841">
    <property type="entry name" value="Znf_RING"/>
</dbReference>
<reference evidence="15" key="1">
    <citation type="submission" date="2018-11" db="EMBL/GenBank/DDBJ databases">
        <authorList>
            <person name="Alioto T."/>
            <person name="Alioto T."/>
        </authorList>
    </citation>
    <scope>NUCLEOTIDE SEQUENCE</scope>
</reference>
<dbReference type="SUPFAM" id="SSF57850">
    <property type="entry name" value="RING/U-box"/>
    <property type="match status" value="1"/>
</dbReference>
<evidence type="ECO:0000256" key="12">
    <source>
        <dbReference type="PROSITE-ProRule" id="PRU00175"/>
    </source>
</evidence>
<dbReference type="GO" id="GO:0008270">
    <property type="term" value="F:zinc ion binding"/>
    <property type="evidence" value="ECO:0007669"/>
    <property type="project" value="UniProtKB-KW"/>
</dbReference>
<evidence type="ECO:0000256" key="1">
    <source>
        <dbReference type="ARBA" id="ARBA00000900"/>
    </source>
</evidence>
<dbReference type="PROSITE" id="PS50089">
    <property type="entry name" value="ZF_RING_2"/>
    <property type="match status" value="1"/>
</dbReference>
<dbReference type="GO" id="GO:0016020">
    <property type="term" value="C:membrane"/>
    <property type="evidence" value="ECO:0007669"/>
    <property type="project" value="UniProtKB-SubCell"/>
</dbReference>
<evidence type="ECO:0000256" key="11">
    <source>
        <dbReference type="ARBA" id="ARBA00023136"/>
    </source>
</evidence>
<evidence type="ECO:0000256" key="4">
    <source>
        <dbReference type="ARBA" id="ARBA00022679"/>
    </source>
</evidence>
<keyword evidence="10 13" id="KW-1133">Transmembrane helix</keyword>
<dbReference type="EMBL" id="UYJE01007807">
    <property type="protein sequence ID" value="VDI58092.1"/>
    <property type="molecule type" value="Genomic_DNA"/>
</dbReference>
<feature type="transmembrane region" description="Helical" evidence="13">
    <location>
        <begin position="6"/>
        <end position="39"/>
    </location>
</feature>
<keyword evidence="6" id="KW-0479">Metal-binding</keyword>
<evidence type="ECO:0000259" key="14">
    <source>
        <dbReference type="PROSITE" id="PS50089"/>
    </source>
</evidence>
<dbReference type="GO" id="GO:0016567">
    <property type="term" value="P:protein ubiquitination"/>
    <property type="evidence" value="ECO:0007669"/>
    <property type="project" value="TreeGrafter"/>
</dbReference>
<evidence type="ECO:0000256" key="9">
    <source>
        <dbReference type="ARBA" id="ARBA00022833"/>
    </source>
</evidence>
<organism evidence="15 16">
    <name type="scientific">Mytilus galloprovincialis</name>
    <name type="common">Mediterranean mussel</name>
    <dbReference type="NCBI Taxonomy" id="29158"/>
    <lineage>
        <taxon>Eukaryota</taxon>
        <taxon>Metazoa</taxon>
        <taxon>Spiralia</taxon>
        <taxon>Lophotrochozoa</taxon>
        <taxon>Mollusca</taxon>
        <taxon>Bivalvia</taxon>
        <taxon>Autobranchia</taxon>
        <taxon>Pteriomorphia</taxon>
        <taxon>Mytilida</taxon>
        <taxon>Mytiloidea</taxon>
        <taxon>Mytilidae</taxon>
        <taxon>Mytilinae</taxon>
        <taxon>Mytilus</taxon>
    </lineage>
</organism>
<name>A0A8B6G3C8_MYTGA</name>
<accession>A0A8B6G3C8</accession>
<comment type="caution">
    <text evidence="15">The sequence shown here is derived from an EMBL/GenBank/DDBJ whole genome shotgun (WGS) entry which is preliminary data.</text>
</comment>
<feature type="domain" description="RING-type" evidence="14">
    <location>
        <begin position="120"/>
        <end position="160"/>
    </location>
</feature>
<keyword evidence="9" id="KW-0862">Zinc</keyword>
<dbReference type="InterPro" id="IPR013083">
    <property type="entry name" value="Znf_RING/FYVE/PHD"/>
</dbReference>
<dbReference type="Proteomes" id="UP000596742">
    <property type="component" value="Unassembled WGS sequence"/>
</dbReference>
<gene>
    <name evidence="15" type="ORF">MGAL_10B088523</name>
</gene>
<keyword evidence="8" id="KW-0833">Ubl conjugation pathway</keyword>
<comment type="subcellular location">
    <subcellularLocation>
        <location evidence="2">Membrane</location>
        <topology evidence="2">Multi-pass membrane protein</topology>
    </subcellularLocation>
</comment>
<evidence type="ECO:0000256" key="8">
    <source>
        <dbReference type="ARBA" id="ARBA00022786"/>
    </source>
</evidence>
<evidence type="ECO:0000256" key="2">
    <source>
        <dbReference type="ARBA" id="ARBA00004141"/>
    </source>
</evidence>
<dbReference type="AlphaFoldDB" id="A0A8B6G3C8"/>
<evidence type="ECO:0000256" key="13">
    <source>
        <dbReference type="SAM" id="Phobius"/>
    </source>
</evidence>
<dbReference type="SMART" id="SM00184">
    <property type="entry name" value="RING"/>
    <property type="match status" value="1"/>
</dbReference>
<evidence type="ECO:0000256" key="5">
    <source>
        <dbReference type="ARBA" id="ARBA00022692"/>
    </source>
</evidence>
<keyword evidence="11 13" id="KW-0472">Membrane</keyword>
<dbReference type="OrthoDB" id="8062037at2759"/>
<keyword evidence="5 13" id="KW-0812">Transmembrane</keyword>